<feature type="compositionally biased region" description="Low complexity" evidence="1">
    <location>
        <begin position="251"/>
        <end position="264"/>
    </location>
</feature>
<feature type="compositionally biased region" description="Low complexity" evidence="1">
    <location>
        <begin position="358"/>
        <end position="372"/>
    </location>
</feature>
<sequence>MGRKFKHAPQARADRPADSPAANTSFGSDAGKAIPGHSEVRVDPVSGDKRRRRPQWMTRLRNNPANVVEQDTSDSDGSFSHSKHIDDDTRDDDDDEIEIMTPRNVSSEIPRSSVFRRVSTEVVPAPSSPDDYQRKVSGDKPRKVTFDSSPTSTKKTVVAAKSILKKPEPEPYAVMLPLTPTRVLNQEQPVASISTTAETHPSQSSRGSSRPHRLHLPRRPSRSSTLDSVMGNAPVAEATRADKPLQVTVDSSSSESSPEAPTSSLAKEIARELVKEVKLLQPAPLLPSRPQGSPPVLSLDTPAESSPSQSHAHRTGRLSVRRRQQAWRQRRVVRKAIRTDAYVDKIVDEIDGQESKPEGPTSEPVSESTSSPRVDGKAPSFYWDPSGAFEFYTSAQWWEHLRDRANSANDGSRSFRKQLFLNVDGAAMWLHATVTGCVSRVRSRCESVMALVSRIQARFGWYSDGGAVPA</sequence>
<dbReference type="VEuPathDB" id="FungiDB:YALI1_E15629g"/>
<protein>
    <submittedName>
        <fullName evidence="2">Uncharacterized protein</fullName>
    </submittedName>
</protein>
<reference evidence="2 3" key="1">
    <citation type="journal article" date="2016" name="PLoS ONE">
        <title>Sequence Assembly of Yarrowia lipolytica Strain W29/CLIB89 Shows Transposable Element Diversity.</title>
        <authorList>
            <person name="Magnan C."/>
            <person name="Yu J."/>
            <person name="Chang I."/>
            <person name="Jahn E."/>
            <person name="Kanomata Y."/>
            <person name="Wu J."/>
            <person name="Zeller M."/>
            <person name="Oakes M."/>
            <person name="Baldi P."/>
            <person name="Sandmeyer S."/>
        </authorList>
    </citation>
    <scope>NUCLEOTIDE SEQUENCE [LARGE SCALE GENOMIC DNA]</scope>
    <source>
        <strain evidence="3">CLIB89(W29)</strain>
    </source>
</reference>
<evidence type="ECO:0000256" key="1">
    <source>
        <dbReference type="SAM" id="MobiDB-lite"/>
    </source>
</evidence>
<gene>
    <name evidence="2" type="ORF">YALI1_E15629g</name>
</gene>
<feature type="compositionally biased region" description="Basic and acidic residues" evidence="1">
    <location>
        <begin position="348"/>
        <end position="357"/>
    </location>
</feature>
<feature type="compositionally biased region" description="Basic and acidic residues" evidence="1">
    <location>
        <begin position="38"/>
        <end position="48"/>
    </location>
</feature>
<proteinExistence type="predicted"/>
<feature type="compositionally biased region" description="Polar residues" evidence="1">
    <location>
        <begin position="185"/>
        <end position="207"/>
    </location>
</feature>
<dbReference type="AlphaFoldDB" id="A0A1D8NI77"/>
<accession>A0A1D8NI77</accession>
<evidence type="ECO:0000313" key="2">
    <source>
        <dbReference type="EMBL" id="AOW05337.1"/>
    </source>
</evidence>
<feature type="region of interest" description="Disordered" evidence="1">
    <location>
        <begin position="281"/>
        <end position="325"/>
    </location>
</feature>
<organism evidence="2 3">
    <name type="scientific">Yarrowia lipolytica</name>
    <name type="common">Candida lipolytica</name>
    <dbReference type="NCBI Taxonomy" id="4952"/>
    <lineage>
        <taxon>Eukaryota</taxon>
        <taxon>Fungi</taxon>
        <taxon>Dikarya</taxon>
        <taxon>Ascomycota</taxon>
        <taxon>Saccharomycotina</taxon>
        <taxon>Dipodascomycetes</taxon>
        <taxon>Dipodascales</taxon>
        <taxon>Dipodascales incertae sedis</taxon>
        <taxon>Yarrowia</taxon>
    </lineage>
</organism>
<name>A0A1D8NI77_YARLL</name>
<feature type="compositionally biased region" description="Basic and acidic residues" evidence="1">
    <location>
        <begin position="131"/>
        <end position="145"/>
    </location>
</feature>
<feature type="region of interest" description="Disordered" evidence="1">
    <location>
        <begin position="185"/>
        <end position="267"/>
    </location>
</feature>
<dbReference type="VEuPathDB" id="FungiDB:YALI0_E12661g"/>
<feature type="region of interest" description="Disordered" evidence="1">
    <location>
        <begin position="120"/>
        <end position="154"/>
    </location>
</feature>
<feature type="compositionally biased region" description="Basic residues" evidence="1">
    <location>
        <begin position="311"/>
        <end position="325"/>
    </location>
</feature>
<evidence type="ECO:0000313" key="3">
    <source>
        <dbReference type="Proteomes" id="UP000182444"/>
    </source>
</evidence>
<feature type="compositionally biased region" description="Basic residues" evidence="1">
    <location>
        <begin position="209"/>
        <end position="221"/>
    </location>
</feature>
<dbReference type="KEGG" id="yli:2912844"/>
<dbReference type="RefSeq" id="XP_503873.3">
    <property type="nucleotide sequence ID" value="XM_503873.3"/>
</dbReference>
<dbReference type="EMBL" id="CP017557">
    <property type="protein sequence ID" value="AOW05337.1"/>
    <property type="molecule type" value="Genomic_DNA"/>
</dbReference>
<feature type="region of interest" description="Disordered" evidence="1">
    <location>
        <begin position="348"/>
        <end position="377"/>
    </location>
</feature>
<dbReference type="Proteomes" id="UP000182444">
    <property type="component" value="Chromosome 1E"/>
</dbReference>
<dbReference type="GeneID" id="2912844"/>
<feature type="region of interest" description="Disordered" evidence="1">
    <location>
        <begin position="1"/>
        <end position="96"/>
    </location>
</feature>